<protein>
    <recommendedName>
        <fullName evidence="2">Acetolactate synthase small subunit</fullName>
    </recommendedName>
</protein>
<dbReference type="RefSeq" id="WP_353063077.1">
    <property type="nucleotide sequence ID" value="NZ_CP132942.1"/>
</dbReference>
<reference evidence="1" key="2">
    <citation type="journal article" date="2024" name="Environ. Microbiol.">
        <title>Genome analysis and description of Tunturibacter gen. nov. expands the diversity of Terriglobia in tundra soils.</title>
        <authorList>
            <person name="Messyasz A."/>
            <person name="Mannisto M.K."/>
            <person name="Kerkhof L.J."/>
            <person name="Haggblom M.M."/>
        </authorList>
    </citation>
    <scope>NUCLEOTIDE SEQUENCE</scope>
    <source>
        <strain evidence="1">X5P6</strain>
    </source>
</reference>
<dbReference type="InterPro" id="IPR045865">
    <property type="entry name" value="ACT-like_dom_sf"/>
</dbReference>
<dbReference type="EMBL" id="CP132942">
    <property type="protein sequence ID" value="XCB32230.1"/>
    <property type="molecule type" value="Genomic_DNA"/>
</dbReference>
<dbReference type="KEGG" id="tpsc:RBB77_17535"/>
<dbReference type="SUPFAM" id="SSF55021">
    <property type="entry name" value="ACT-like"/>
    <property type="match status" value="1"/>
</dbReference>
<gene>
    <name evidence="1" type="ORF">RBB77_17535</name>
</gene>
<proteinExistence type="predicted"/>
<evidence type="ECO:0008006" key="2">
    <source>
        <dbReference type="Google" id="ProtNLM"/>
    </source>
</evidence>
<organism evidence="1">
    <name type="scientific">Tunturiibacter psychrotolerans</name>
    <dbReference type="NCBI Taxonomy" id="3069686"/>
    <lineage>
        <taxon>Bacteria</taxon>
        <taxon>Pseudomonadati</taxon>
        <taxon>Acidobacteriota</taxon>
        <taxon>Terriglobia</taxon>
        <taxon>Terriglobales</taxon>
        <taxon>Acidobacteriaceae</taxon>
        <taxon>Tunturiibacter</taxon>
    </lineage>
</organism>
<evidence type="ECO:0000313" key="1">
    <source>
        <dbReference type="EMBL" id="XCB32230.1"/>
    </source>
</evidence>
<reference evidence="1" key="1">
    <citation type="submission" date="2023-08" db="EMBL/GenBank/DDBJ databases">
        <authorList>
            <person name="Messyasz A."/>
            <person name="Mannisto M.K."/>
            <person name="Kerkhof L.J."/>
            <person name="Haggblom M."/>
        </authorList>
    </citation>
    <scope>NUCLEOTIDE SEQUENCE</scope>
    <source>
        <strain evidence="1">X5P6</strain>
    </source>
</reference>
<dbReference type="AlphaFoldDB" id="A0AAU7ZMH2"/>
<sequence>MKWTYQITAASRPRVLMRLVQLFDQQSLVIRSLELALLDNRVRINLTVEVERELALRLQAKLYHQMDIENVDLLAR</sequence>
<accession>A0AAU7ZMH2</accession>
<name>A0AAU7ZMH2_9BACT</name>